<dbReference type="SMART" id="SM01019">
    <property type="entry name" value="B3"/>
    <property type="match status" value="1"/>
</dbReference>
<protein>
    <submittedName>
        <fullName evidence="8">AP2/B3 type transcription factor</fullName>
    </submittedName>
</protein>
<sequence length="310" mass="35218">MDSKKLVNGKKNSAPFCIDEKRQKQMGKKKMPMEKKKAIAGRPKTLKSKAKQGTSDNATKSGSKRKRTATNDIYDDVEAKFTVMERAERVLSRLEDETPCFAKCMLPSNVTYSFWLIIPKRFCSLHLPSQDSTITLVDEWGKEYKTNYLIDRHGLSGGWRGFSIAHRLLKGDILIFCLIEPCKLKVHIVRVHGVDAVNAALCLMNMDASRKRKDAELAKQDNKKRKRTMKYEESYMLDAPKFPDEVKEKGKKVTKSNSLTLVDQSENNIEDSLSPVSKGSEIHDHLIPADHRCSETSFLHDHPCKGVTCR</sequence>
<dbReference type="OrthoDB" id="1605554at2759"/>
<evidence type="ECO:0000259" key="7">
    <source>
        <dbReference type="PROSITE" id="PS50863"/>
    </source>
</evidence>
<feature type="region of interest" description="Disordered" evidence="6">
    <location>
        <begin position="1"/>
        <end position="69"/>
    </location>
</feature>
<keyword evidence="4" id="KW-0804">Transcription</keyword>
<name>A0A8A6M0M4_CATRO</name>
<dbReference type="AlphaFoldDB" id="A0A8A6M0M4"/>
<dbReference type="CDD" id="cd10017">
    <property type="entry name" value="B3_DNA"/>
    <property type="match status" value="1"/>
</dbReference>
<dbReference type="InterPro" id="IPR003340">
    <property type="entry name" value="B3_DNA-bd"/>
</dbReference>
<dbReference type="InterPro" id="IPR044837">
    <property type="entry name" value="REM16-like"/>
</dbReference>
<keyword evidence="5" id="KW-0539">Nucleus</keyword>
<feature type="compositionally biased region" description="Polar residues" evidence="6">
    <location>
        <begin position="51"/>
        <end position="61"/>
    </location>
</feature>
<evidence type="ECO:0000256" key="2">
    <source>
        <dbReference type="ARBA" id="ARBA00023015"/>
    </source>
</evidence>
<reference evidence="8" key="1">
    <citation type="journal article" date="2020" name="bioRxiv">
        <title>Subfunctionalization of paralog transcription factors contributes to regulation of alkaloid pathway branch choice in Catharanthus roseus.</title>
        <authorList>
            <person name="Colinas M."/>
            <person name="Pollier J."/>
            <person name="Vaneechoutte D."/>
            <person name="Malat D.G."/>
            <person name="Schweizer F."/>
            <person name="De Milde L."/>
            <person name="De Clercq R."/>
            <person name="Guedes J.G."/>
            <person name="Martinez-Cortes T."/>
            <person name="Molina Hidalgo F.J."/>
            <person name="Sottomayor M."/>
            <person name="Vandepoele K."/>
            <person name="Goossens A."/>
        </authorList>
    </citation>
    <scope>NUCLEOTIDE SEQUENCE</scope>
</reference>
<dbReference type="SUPFAM" id="SSF101936">
    <property type="entry name" value="DNA-binding pseudobarrel domain"/>
    <property type="match status" value="1"/>
</dbReference>
<evidence type="ECO:0000256" key="1">
    <source>
        <dbReference type="ARBA" id="ARBA00004123"/>
    </source>
</evidence>
<keyword evidence="2" id="KW-0805">Transcription regulation</keyword>
<feature type="domain" description="TF-B3" evidence="7">
    <location>
        <begin position="101"/>
        <end position="192"/>
    </location>
</feature>
<evidence type="ECO:0000256" key="3">
    <source>
        <dbReference type="ARBA" id="ARBA00023125"/>
    </source>
</evidence>
<evidence type="ECO:0000256" key="5">
    <source>
        <dbReference type="ARBA" id="ARBA00023242"/>
    </source>
</evidence>
<dbReference type="Gene3D" id="2.40.330.10">
    <property type="entry name" value="DNA-binding pseudobarrel domain"/>
    <property type="match status" value="1"/>
</dbReference>
<evidence type="ECO:0000313" key="8">
    <source>
        <dbReference type="EMBL" id="QTJ02269.1"/>
    </source>
</evidence>
<organism evidence="8">
    <name type="scientific">Catharanthus roseus</name>
    <name type="common">Madagascar periwinkle</name>
    <name type="synonym">Vinca rosea</name>
    <dbReference type="NCBI Taxonomy" id="4058"/>
    <lineage>
        <taxon>Eukaryota</taxon>
        <taxon>Viridiplantae</taxon>
        <taxon>Streptophyta</taxon>
        <taxon>Embryophyta</taxon>
        <taxon>Tracheophyta</taxon>
        <taxon>Spermatophyta</taxon>
        <taxon>Magnoliopsida</taxon>
        <taxon>eudicotyledons</taxon>
        <taxon>Gunneridae</taxon>
        <taxon>Pentapetalae</taxon>
        <taxon>asterids</taxon>
        <taxon>lamiids</taxon>
        <taxon>Gentianales</taxon>
        <taxon>Apocynaceae</taxon>
        <taxon>Rauvolfioideae</taxon>
        <taxon>Vinceae</taxon>
        <taxon>Catharanthinae</taxon>
        <taxon>Catharanthus</taxon>
    </lineage>
</organism>
<keyword evidence="3" id="KW-0238">DNA-binding</keyword>
<dbReference type="GO" id="GO:0005634">
    <property type="term" value="C:nucleus"/>
    <property type="evidence" value="ECO:0007669"/>
    <property type="project" value="UniProtKB-SubCell"/>
</dbReference>
<evidence type="ECO:0000256" key="4">
    <source>
        <dbReference type="ARBA" id="ARBA00023163"/>
    </source>
</evidence>
<dbReference type="Pfam" id="PF02362">
    <property type="entry name" value="B3"/>
    <property type="match status" value="1"/>
</dbReference>
<dbReference type="InterPro" id="IPR015300">
    <property type="entry name" value="DNA-bd_pseudobarrel_sf"/>
</dbReference>
<dbReference type="PANTHER" id="PTHR31391:SF67">
    <property type="entry name" value="TF-B3 DOMAIN-CONTAINING PROTEIN"/>
    <property type="match status" value="1"/>
</dbReference>
<accession>A0A8A6M0M4</accession>
<dbReference type="PROSITE" id="PS50863">
    <property type="entry name" value="B3"/>
    <property type="match status" value="1"/>
</dbReference>
<comment type="subcellular location">
    <subcellularLocation>
        <location evidence="1">Nucleus</location>
    </subcellularLocation>
</comment>
<evidence type="ECO:0000256" key="6">
    <source>
        <dbReference type="SAM" id="MobiDB-lite"/>
    </source>
</evidence>
<dbReference type="PANTHER" id="PTHR31391">
    <property type="entry name" value="B3 DOMAIN-CONTAINING PROTEIN OS11G0197600-RELATED"/>
    <property type="match status" value="1"/>
</dbReference>
<proteinExistence type="evidence at transcript level"/>
<gene>
    <name evidence="8" type="ORF">CRO_T110868</name>
</gene>
<dbReference type="EMBL" id="MT414984">
    <property type="protein sequence ID" value="QTJ02269.1"/>
    <property type="molecule type" value="mRNA"/>
</dbReference>
<dbReference type="GO" id="GO:0003677">
    <property type="term" value="F:DNA binding"/>
    <property type="evidence" value="ECO:0007669"/>
    <property type="project" value="UniProtKB-KW"/>
</dbReference>